<evidence type="ECO:0000313" key="2">
    <source>
        <dbReference type="Proteomes" id="UP001060085"/>
    </source>
</evidence>
<name>A0ACB9ZZN5_CATRO</name>
<accession>A0ACB9ZZN5</accession>
<organism evidence="1 2">
    <name type="scientific">Catharanthus roseus</name>
    <name type="common">Madagascar periwinkle</name>
    <name type="synonym">Vinca rosea</name>
    <dbReference type="NCBI Taxonomy" id="4058"/>
    <lineage>
        <taxon>Eukaryota</taxon>
        <taxon>Viridiplantae</taxon>
        <taxon>Streptophyta</taxon>
        <taxon>Embryophyta</taxon>
        <taxon>Tracheophyta</taxon>
        <taxon>Spermatophyta</taxon>
        <taxon>Magnoliopsida</taxon>
        <taxon>eudicotyledons</taxon>
        <taxon>Gunneridae</taxon>
        <taxon>Pentapetalae</taxon>
        <taxon>asterids</taxon>
        <taxon>lamiids</taxon>
        <taxon>Gentianales</taxon>
        <taxon>Apocynaceae</taxon>
        <taxon>Rauvolfioideae</taxon>
        <taxon>Vinceae</taxon>
        <taxon>Catharanthinae</taxon>
        <taxon>Catharanthus</taxon>
    </lineage>
</organism>
<sequence length="99" mass="11736">MTCQLKILIHSMKVEIKEDHKLEEEEEEIMWIFLILAKHTMVATMVINKGIKLLIKSSGRCLASRERRRVENLFMVRSYSDIVKVKLVIVEFLGYAFHW</sequence>
<proteinExistence type="predicted"/>
<protein>
    <submittedName>
        <fullName evidence="1">Uncharacterized protein</fullName>
    </submittedName>
</protein>
<gene>
    <name evidence="1" type="ORF">M9H77_30637</name>
</gene>
<evidence type="ECO:0000313" key="1">
    <source>
        <dbReference type="EMBL" id="KAI5653450.1"/>
    </source>
</evidence>
<keyword evidence="2" id="KW-1185">Reference proteome</keyword>
<dbReference type="Proteomes" id="UP001060085">
    <property type="component" value="Linkage Group LG07"/>
</dbReference>
<reference evidence="2" key="1">
    <citation type="journal article" date="2023" name="Nat. Plants">
        <title>Single-cell RNA sequencing provides a high-resolution roadmap for understanding the multicellular compartmentation of specialized metabolism.</title>
        <authorList>
            <person name="Sun S."/>
            <person name="Shen X."/>
            <person name="Li Y."/>
            <person name="Li Y."/>
            <person name="Wang S."/>
            <person name="Li R."/>
            <person name="Zhang H."/>
            <person name="Shen G."/>
            <person name="Guo B."/>
            <person name="Wei J."/>
            <person name="Xu J."/>
            <person name="St-Pierre B."/>
            <person name="Chen S."/>
            <person name="Sun C."/>
        </authorList>
    </citation>
    <scope>NUCLEOTIDE SEQUENCE [LARGE SCALE GENOMIC DNA]</scope>
</reference>
<comment type="caution">
    <text evidence="1">The sequence shown here is derived from an EMBL/GenBank/DDBJ whole genome shotgun (WGS) entry which is preliminary data.</text>
</comment>
<dbReference type="EMBL" id="CM044707">
    <property type="protein sequence ID" value="KAI5653450.1"/>
    <property type="molecule type" value="Genomic_DNA"/>
</dbReference>